<gene>
    <name evidence="1" type="ORF">JIV24_01400</name>
</gene>
<dbReference type="Proteomes" id="UP000605676">
    <property type="component" value="Unassembled WGS sequence"/>
</dbReference>
<sequence>MSDSKNQISVTMTDESMLQVSDLLKQITNAMPFLIGITPEQRKRLPKINKSNQSFIKDVEMAIKNDSSILPAYVKPDEMTKDLNLYDQLEEIIVPLSYLLDRLRDTQTLAGSEAYTNALMVYNMVKAANKAGLPGANSLYNQLKGRFDRTSTINTDEISNN</sequence>
<accession>A0ABS1HEC5</accession>
<dbReference type="EMBL" id="JAENRR010000002">
    <property type="protein sequence ID" value="MBK3515975.1"/>
    <property type="molecule type" value="Genomic_DNA"/>
</dbReference>
<organism evidence="1 2">
    <name type="scientific">Carboxylicivirga marina</name>
    <dbReference type="NCBI Taxonomy" id="2800988"/>
    <lineage>
        <taxon>Bacteria</taxon>
        <taxon>Pseudomonadati</taxon>
        <taxon>Bacteroidota</taxon>
        <taxon>Bacteroidia</taxon>
        <taxon>Marinilabiliales</taxon>
        <taxon>Marinilabiliaceae</taxon>
        <taxon>Carboxylicivirga</taxon>
    </lineage>
</organism>
<dbReference type="RefSeq" id="WP_200463207.1">
    <property type="nucleotide sequence ID" value="NZ_JAENRR010000002.1"/>
</dbReference>
<reference evidence="1 2" key="1">
    <citation type="submission" date="2021-01" db="EMBL/GenBank/DDBJ databases">
        <title>Carboxyliciviraga sp.nov., isolated from coastal sediments.</title>
        <authorList>
            <person name="Lu D."/>
            <person name="Zhang T."/>
        </authorList>
    </citation>
    <scope>NUCLEOTIDE SEQUENCE [LARGE SCALE GENOMIC DNA]</scope>
    <source>
        <strain evidence="1 2">N1Y132</strain>
    </source>
</reference>
<keyword evidence="2" id="KW-1185">Reference proteome</keyword>
<evidence type="ECO:0000313" key="1">
    <source>
        <dbReference type="EMBL" id="MBK3515975.1"/>
    </source>
</evidence>
<comment type="caution">
    <text evidence="1">The sequence shown here is derived from an EMBL/GenBank/DDBJ whole genome shotgun (WGS) entry which is preliminary data.</text>
</comment>
<protein>
    <submittedName>
        <fullName evidence="1">Uncharacterized protein</fullName>
    </submittedName>
</protein>
<proteinExistence type="predicted"/>
<name>A0ABS1HEC5_9BACT</name>
<evidence type="ECO:0000313" key="2">
    <source>
        <dbReference type="Proteomes" id="UP000605676"/>
    </source>
</evidence>